<sequence>MKTISILGFISLLGFTFTFTLKDEDNISRFLNRKKKDKELKQFMHSFGAAPDKVYKSTDSYYEEYHRKGISFNFDYDNKLVAIFLYSNLSEDYKNYEGKLPYGLSFDLTRKDVEERFGSPEYNGESDYKNTSWVIYRSKGFGLTYNGLESDSVARISEIAFQLYQ</sequence>
<keyword evidence="2" id="KW-1185">Reference proteome</keyword>
<dbReference type="EMBL" id="QWGE01000003">
    <property type="protein sequence ID" value="RIJ37266.1"/>
    <property type="molecule type" value="Genomic_DNA"/>
</dbReference>
<dbReference type="AlphaFoldDB" id="A0A399RZT0"/>
<name>A0A399RZT0_9BACT</name>
<accession>A0A399RZT0</accession>
<reference evidence="2" key="1">
    <citation type="submission" date="2018-08" db="EMBL/GenBank/DDBJ databases">
        <title>Mucilaginibacter sp. MYSH2.</title>
        <authorList>
            <person name="Seo T."/>
        </authorList>
    </citation>
    <scope>NUCLEOTIDE SEQUENCE [LARGE SCALE GENOMIC DNA]</scope>
    <source>
        <strain evidence="2">KIRAN</strain>
    </source>
</reference>
<gene>
    <name evidence="1" type="ORF">D1627_08990</name>
</gene>
<dbReference type="OrthoDB" id="9800302at2"/>
<organism evidence="1 2">
    <name type="scientific">Pontibacter oryzae</name>
    <dbReference type="NCBI Taxonomy" id="2304593"/>
    <lineage>
        <taxon>Bacteria</taxon>
        <taxon>Pseudomonadati</taxon>
        <taxon>Bacteroidota</taxon>
        <taxon>Cytophagia</taxon>
        <taxon>Cytophagales</taxon>
        <taxon>Hymenobacteraceae</taxon>
        <taxon>Pontibacter</taxon>
    </lineage>
</organism>
<evidence type="ECO:0000313" key="1">
    <source>
        <dbReference type="EMBL" id="RIJ37266.1"/>
    </source>
</evidence>
<dbReference type="Proteomes" id="UP000266005">
    <property type="component" value="Unassembled WGS sequence"/>
</dbReference>
<comment type="caution">
    <text evidence="1">The sequence shown here is derived from an EMBL/GenBank/DDBJ whole genome shotgun (WGS) entry which is preliminary data.</text>
</comment>
<proteinExistence type="predicted"/>
<dbReference type="RefSeq" id="WP_119431923.1">
    <property type="nucleotide sequence ID" value="NZ_QWGE01000003.1"/>
</dbReference>
<protein>
    <submittedName>
        <fullName evidence="1">Uncharacterized protein</fullName>
    </submittedName>
</protein>
<evidence type="ECO:0000313" key="2">
    <source>
        <dbReference type="Proteomes" id="UP000266005"/>
    </source>
</evidence>